<dbReference type="InterPro" id="IPR027822">
    <property type="entry name" value="DUF4641"/>
</dbReference>
<dbReference type="OrthoDB" id="9681638at2759"/>
<dbReference type="AlphaFoldDB" id="A0A212C124"/>
<gene>
    <name evidence="1" type="ORF">Celaphus_00009852</name>
</gene>
<name>A0A212C124_CEREH</name>
<protein>
    <submittedName>
        <fullName evidence="1">Uncharacterized protein</fullName>
    </submittedName>
</protein>
<dbReference type="EMBL" id="MKHE01000034">
    <property type="protein sequence ID" value="OWJ99646.1"/>
    <property type="molecule type" value="Genomic_DNA"/>
</dbReference>
<proteinExistence type="predicted"/>
<organism evidence="1 2">
    <name type="scientific">Cervus elaphus hippelaphus</name>
    <name type="common">European red deer</name>
    <dbReference type="NCBI Taxonomy" id="46360"/>
    <lineage>
        <taxon>Eukaryota</taxon>
        <taxon>Metazoa</taxon>
        <taxon>Chordata</taxon>
        <taxon>Craniata</taxon>
        <taxon>Vertebrata</taxon>
        <taxon>Euteleostomi</taxon>
        <taxon>Mammalia</taxon>
        <taxon>Eutheria</taxon>
        <taxon>Laurasiatheria</taxon>
        <taxon>Artiodactyla</taxon>
        <taxon>Ruminantia</taxon>
        <taxon>Pecora</taxon>
        <taxon>Cervidae</taxon>
        <taxon>Cervinae</taxon>
        <taxon>Cervus</taxon>
    </lineage>
</organism>
<feature type="non-terminal residue" evidence="1">
    <location>
        <position position="1"/>
    </location>
</feature>
<sequence>VGGPKAGRAWGNPKRGTKSRLNVAVDRQWPPREARPGCCLTPSPLIKLMMVRAFIPKKEARPSSTALRIPGTHSDTRMSKAGRISLTCQALFYPRLCEDSLRLRKAGQAGQ</sequence>
<accession>A0A212C124</accession>
<keyword evidence="2" id="KW-1185">Reference proteome</keyword>
<evidence type="ECO:0000313" key="1">
    <source>
        <dbReference type="EMBL" id="OWJ99646.1"/>
    </source>
</evidence>
<comment type="caution">
    <text evidence="1">The sequence shown here is derived from an EMBL/GenBank/DDBJ whole genome shotgun (WGS) entry which is preliminary data.</text>
</comment>
<dbReference type="Proteomes" id="UP000242450">
    <property type="component" value="Chromosome X"/>
</dbReference>
<dbReference type="Pfam" id="PF15483">
    <property type="entry name" value="DUF4641"/>
    <property type="match status" value="1"/>
</dbReference>
<evidence type="ECO:0000313" key="2">
    <source>
        <dbReference type="Proteomes" id="UP000242450"/>
    </source>
</evidence>
<reference evidence="1 2" key="1">
    <citation type="journal article" date="2018" name="Mol. Genet. Genomics">
        <title>The red deer Cervus elaphus genome CerEla1.0: sequencing, annotating, genes, and chromosomes.</title>
        <authorList>
            <person name="Bana N.A."/>
            <person name="Nyiri A."/>
            <person name="Nagy J."/>
            <person name="Frank K."/>
            <person name="Nagy T."/>
            <person name="Steger V."/>
            <person name="Schiller M."/>
            <person name="Lakatos P."/>
            <person name="Sugar L."/>
            <person name="Horn P."/>
            <person name="Barta E."/>
            <person name="Orosz L."/>
        </authorList>
    </citation>
    <scope>NUCLEOTIDE SEQUENCE [LARGE SCALE GENOMIC DNA]</scope>
    <source>
        <strain evidence="1">Hungarian</strain>
    </source>
</reference>